<feature type="region of interest" description="Disordered" evidence="1">
    <location>
        <begin position="1"/>
        <end position="38"/>
    </location>
</feature>
<name>A0A9D3Z5B6_DREPO</name>
<reference evidence="2" key="2">
    <citation type="submission" date="2020-11" db="EMBL/GenBank/DDBJ databases">
        <authorList>
            <person name="McCartney M.A."/>
            <person name="Auch B."/>
            <person name="Kono T."/>
            <person name="Mallez S."/>
            <person name="Becker A."/>
            <person name="Gohl D.M."/>
            <person name="Silverstein K.A.T."/>
            <person name="Koren S."/>
            <person name="Bechman K.B."/>
            <person name="Herman A."/>
            <person name="Abrahante J.E."/>
            <person name="Garbe J."/>
        </authorList>
    </citation>
    <scope>NUCLEOTIDE SEQUENCE</scope>
    <source>
        <strain evidence="2">Duluth1</strain>
        <tissue evidence="2">Whole animal</tissue>
    </source>
</reference>
<comment type="caution">
    <text evidence="2">The sequence shown here is derived from an EMBL/GenBank/DDBJ whole genome shotgun (WGS) entry which is preliminary data.</text>
</comment>
<keyword evidence="3" id="KW-1185">Reference proteome</keyword>
<evidence type="ECO:0000313" key="3">
    <source>
        <dbReference type="Proteomes" id="UP000828390"/>
    </source>
</evidence>
<feature type="compositionally biased region" description="Basic and acidic residues" evidence="1">
    <location>
        <begin position="24"/>
        <end position="37"/>
    </location>
</feature>
<sequence length="83" mass="9517">MSRVKRGSRDSSSGVSSDSDDDREAYAKPKHVEEQTHLRKPLNNRYDAVINSGCYDIDKNFQELNVKLFYLSSLFIRDKIASC</sequence>
<evidence type="ECO:0000313" key="2">
    <source>
        <dbReference type="EMBL" id="KAH3712179.1"/>
    </source>
</evidence>
<reference evidence="2" key="1">
    <citation type="journal article" date="2019" name="bioRxiv">
        <title>The Genome of the Zebra Mussel, Dreissena polymorpha: A Resource for Invasive Species Research.</title>
        <authorList>
            <person name="McCartney M.A."/>
            <person name="Auch B."/>
            <person name="Kono T."/>
            <person name="Mallez S."/>
            <person name="Zhang Y."/>
            <person name="Obille A."/>
            <person name="Becker A."/>
            <person name="Abrahante J.E."/>
            <person name="Garbe J."/>
            <person name="Badalamenti J.P."/>
            <person name="Herman A."/>
            <person name="Mangelson H."/>
            <person name="Liachko I."/>
            <person name="Sullivan S."/>
            <person name="Sone E.D."/>
            <person name="Koren S."/>
            <person name="Silverstein K.A.T."/>
            <person name="Beckman K.B."/>
            <person name="Gohl D.M."/>
        </authorList>
    </citation>
    <scope>NUCLEOTIDE SEQUENCE</scope>
    <source>
        <strain evidence="2">Duluth1</strain>
        <tissue evidence="2">Whole animal</tissue>
    </source>
</reference>
<protein>
    <submittedName>
        <fullName evidence="2">Uncharacterized protein</fullName>
    </submittedName>
</protein>
<proteinExistence type="predicted"/>
<gene>
    <name evidence="2" type="ORF">DPMN_071858</name>
</gene>
<dbReference type="Proteomes" id="UP000828390">
    <property type="component" value="Unassembled WGS sequence"/>
</dbReference>
<dbReference type="EMBL" id="JAIWYP010000014">
    <property type="protein sequence ID" value="KAH3712179.1"/>
    <property type="molecule type" value="Genomic_DNA"/>
</dbReference>
<accession>A0A9D3Z5B6</accession>
<organism evidence="2 3">
    <name type="scientific">Dreissena polymorpha</name>
    <name type="common">Zebra mussel</name>
    <name type="synonym">Mytilus polymorpha</name>
    <dbReference type="NCBI Taxonomy" id="45954"/>
    <lineage>
        <taxon>Eukaryota</taxon>
        <taxon>Metazoa</taxon>
        <taxon>Spiralia</taxon>
        <taxon>Lophotrochozoa</taxon>
        <taxon>Mollusca</taxon>
        <taxon>Bivalvia</taxon>
        <taxon>Autobranchia</taxon>
        <taxon>Heteroconchia</taxon>
        <taxon>Euheterodonta</taxon>
        <taxon>Imparidentia</taxon>
        <taxon>Neoheterodontei</taxon>
        <taxon>Myida</taxon>
        <taxon>Dreissenoidea</taxon>
        <taxon>Dreissenidae</taxon>
        <taxon>Dreissena</taxon>
    </lineage>
</organism>
<dbReference type="AlphaFoldDB" id="A0A9D3Z5B6"/>
<evidence type="ECO:0000256" key="1">
    <source>
        <dbReference type="SAM" id="MobiDB-lite"/>
    </source>
</evidence>